<feature type="compositionally biased region" description="Low complexity" evidence="1">
    <location>
        <begin position="17"/>
        <end position="34"/>
    </location>
</feature>
<feature type="region of interest" description="Disordered" evidence="1">
    <location>
        <begin position="275"/>
        <end position="296"/>
    </location>
</feature>
<feature type="compositionally biased region" description="Basic and acidic residues" evidence="1">
    <location>
        <begin position="106"/>
        <end position="115"/>
    </location>
</feature>
<dbReference type="AlphaFoldDB" id="A0A1I8FM13"/>
<dbReference type="PANTHER" id="PTHR11521:SF1">
    <property type="entry name" value="TROPONIN T, SKELETAL MUSCLE"/>
    <property type="match status" value="1"/>
</dbReference>
<keyword evidence="2" id="KW-1185">Reference proteome</keyword>
<dbReference type="InterPro" id="IPR038077">
    <property type="entry name" value="Troponin_sf"/>
</dbReference>
<dbReference type="InterPro" id="IPR027707">
    <property type="entry name" value="TNNT"/>
</dbReference>
<reference evidence="3" key="1">
    <citation type="submission" date="2016-11" db="UniProtKB">
        <authorList>
            <consortium name="WormBaseParasite"/>
        </authorList>
    </citation>
    <scope>IDENTIFICATION</scope>
</reference>
<dbReference type="Gene3D" id="1.20.5.350">
    <property type="match status" value="1"/>
</dbReference>
<organism evidence="2 3">
    <name type="scientific">Macrostomum lignano</name>
    <dbReference type="NCBI Taxonomy" id="282301"/>
    <lineage>
        <taxon>Eukaryota</taxon>
        <taxon>Metazoa</taxon>
        <taxon>Spiralia</taxon>
        <taxon>Lophotrochozoa</taxon>
        <taxon>Platyhelminthes</taxon>
        <taxon>Rhabditophora</taxon>
        <taxon>Macrostomorpha</taxon>
        <taxon>Macrostomida</taxon>
        <taxon>Macrostomidae</taxon>
        <taxon>Macrostomum</taxon>
    </lineage>
</organism>
<evidence type="ECO:0000313" key="2">
    <source>
        <dbReference type="Proteomes" id="UP000095280"/>
    </source>
</evidence>
<dbReference type="GO" id="GO:0006937">
    <property type="term" value="P:regulation of muscle contraction"/>
    <property type="evidence" value="ECO:0007669"/>
    <property type="project" value="InterPro"/>
</dbReference>
<dbReference type="Proteomes" id="UP000095280">
    <property type="component" value="Unplaced"/>
</dbReference>
<dbReference type="GO" id="GO:0005861">
    <property type="term" value="C:troponin complex"/>
    <property type="evidence" value="ECO:0007669"/>
    <property type="project" value="InterPro"/>
</dbReference>
<proteinExistence type="predicted"/>
<feature type="compositionally biased region" description="Basic residues" evidence="1">
    <location>
        <begin position="277"/>
        <end position="294"/>
    </location>
</feature>
<evidence type="ECO:0000313" key="3">
    <source>
        <dbReference type="WBParaSite" id="maker-unitig_39838-snap-gene-0.2-mRNA-1"/>
    </source>
</evidence>
<protein>
    <submittedName>
        <fullName evidence="3">Protein kinase domain-containing protein</fullName>
    </submittedName>
</protein>
<dbReference type="WBParaSite" id="maker-unitig_39838-snap-gene-0.2-mRNA-1">
    <property type="protein sequence ID" value="maker-unitig_39838-snap-gene-0.2-mRNA-1"/>
    <property type="gene ID" value="maker-unitig_39838-snap-gene-0.2"/>
</dbReference>
<feature type="region of interest" description="Disordered" evidence="1">
    <location>
        <begin position="17"/>
        <end position="115"/>
    </location>
</feature>
<accession>A0A1I8FM13</accession>
<dbReference type="GO" id="GO:0045214">
    <property type="term" value="P:sarcomere organization"/>
    <property type="evidence" value="ECO:0007669"/>
    <property type="project" value="TreeGrafter"/>
</dbReference>
<name>A0A1I8FM13_9PLAT</name>
<dbReference type="SUPFAM" id="SSF90250">
    <property type="entry name" value="Troponin coil-coiled subunits"/>
    <property type="match status" value="1"/>
</dbReference>
<feature type="compositionally biased region" description="Polar residues" evidence="1">
    <location>
        <begin position="81"/>
        <end position="93"/>
    </location>
</feature>
<feature type="compositionally biased region" description="Basic and acidic residues" evidence="1">
    <location>
        <begin position="46"/>
        <end position="80"/>
    </location>
</feature>
<dbReference type="GO" id="GO:0005523">
    <property type="term" value="F:tropomyosin binding"/>
    <property type="evidence" value="ECO:0007669"/>
    <property type="project" value="TreeGrafter"/>
</dbReference>
<evidence type="ECO:0000256" key="1">
    <source>
        <dbReference type="SAM" id="MobiDB-lite"/>
    </source>
</evidence>
<dbReference type="PANTHER" id="PTHR11521">
    <property type="entry name" value="TROPONIN T"/>
    <property type="match status" value="1"/>
</dbReference>
<dbReference type="GO" id="GO:0006936">
    <property type="term" value="P:muscle contraction"/>
    <property type="evidence" value="ECO:0007669"/>
    <property type="project" value="TreeGrafter"/>
</dbReference>
<sequence length="531" mass="58766">ITLGIKPVNRCHATALAGRHPARGSGSRARSSRAGRGGEAAWLRLRAVEEQRRRAEEREEEAKRKEEREKKKKEAEERMKSQSQRNFTISKKSGASLRRGRSKQGKSKEQLEAEKKAALEQRPLNIDGFSESQLQEKAKELFSKIYSLEETNMILSSGSRGRIYGEARRDPAARFRLLPKIVMYSQYERVKDHRGFGERQELFKGPIYGIDPPSAFDFVRRLLAPAARLGLSVGQAELAGLQAEPQLLTGQPLGLIAGPQLTSLAEEPLVPPVSAATRRRRRCRRRSRHSRHRSVAAVDPSFRRTDNPGEVSRAGSWRRQFRGRSAISASLTFRPPPLMQAAGAAADGATGDIPAVGVGVADGDRVAGGSTLPTFAAALLAQRCPPPPPPPPLRGLARNRCRKPLPPASLRCLRRRRCWVSLTTLTLPTRFDVAATASAVCERRQVGRFPFLGSEEKQTPLFCPSWLGRLARRGLRLRLPTPRARRCVCGCRCCPLRSRSAAVRRTDWATAGRRAAEWRAKTAVGLFAGPE</sequence>